<comment type="caution">
    <text evidence="6">The sequence shown here is derived from an EMBL/GenBank/DDBJ whole genome shotgun (WGS) entry which is preliminary data.</text>
</comment>
<keyword evidence="3 6" id="KW-0067">ATP-binding</keyword>
<dbReference type="CDD" id="cd03293">
    <property type="entry name" value="ABC_NrtD_SsuB_transporters"/>
    <property type="match status" value="1"/>
</dbReference>
<dbReference type="InterPro" id="IPR017871">
    <property type="entry name" value="ABC_transporter-like_CS"/>
</dbReference>
<dbReference type="Proteomes" id="UP000295632">
    <property type="component" value="Unassembled WGS sequence"/>
</dbReference>
<feature type="domain" description="ABC transporter" evidence="5">
    <location>
        <begin position="3"/>
        <end position="234"/>
    </location>
</feature>
<organism evidence="6 7">
    <name type="scientific">Aureibacillus halotolerans</name>
    <dbReference type="NCBI Taxonomy" id="1508390"/>
    <lineage>
        <taxon>Bacteria</taxon>
        <taxon>Bacillati</taxon>
        <taxon>Bacillota</taxon>
        <taxon>Bacilli</taxon>
        <taxon>Bacillales</taxon>
        <taxon>Bacillaceae</taxon>
        <taxon>Aureibacillus</taxon>
    </lineage>
</organism>
<proteinExistence type="predicted"/>
<reference evidence="6 7" key="1">
    <citation type="submission" date="2019-03" db="EMBL/GenBank/DDBJ databases">
        <title>Genomic Encyclopedia of Type Strains, Phase IV (KMG-IV): sequencing the most valuable type-strain genomes for metagenomic binning, comparative biology and taxonomic classification.</title>
        <authorList>
            <person name="Goeker M."/>
        </authorList>
    </citation>
    <scope>NUCLEOTIDE SEQUENCE [LARGE SCALE GENOMIC DNA]</scope>
    <source>
        <strain evidence="6 7">DSM 28697</strain>
    </source>
</reference>
<dbReference type="PROSITE" id="PS00211">
    <property type="entry name" value="ABC_TRANSPORTER_1"/>
    <property type="match status" value="1"/>
</dbReference>
<dbReference type="InterPro" id="IPR027417">
    <property type="entry name" value="P-loop_NTPase"/>
</dbReference>
<evidence type="ECO:0000313" key="6">
    <source>
        <dbReference type="EMBL" id="TDQ40492.1"/>
    </source>
</evidence>
<evidence type="ECO:0000256" key="1">
    <source>
        <dbReference type="ARBA" id="ARBA00022448"/>
    </source>
</evidence>
<dbReference type="Gene3D" id="3.40.50.300">
    <property type="entry name" value="P-loop containing nucleotide triphosphate hydrolases"/>
    <property type="match status" value="1"/>
</dbReference>
<evidence type="ECO:0000256" key="3">
    <source>
        <dbReference type="ARBA" id="ARBA00022840"/>
    </source>
</evidence>
<dbReference type="Pfam" id="PF00005">
    <property type="entry name" value="ABC_tran"/>
    <property type="match status" value="1"/>
</dbReference>
<dbReference type="InterPro" id="IPR003439">
    <property type="entry name" value="ABC_transporter-like_ATP-bd"/>
</dbReference>
<evidence type="ECO:0000256" key="2">
    <source>
        <dbReference type="ARBA" id="ARBA00022741"/>
    </source>
</evidence>
<keyword evidence="7" id="KW-1185">Reference proteome</keyword>
<evidence type="ECO:0000256" key="4">
    <source>
        <dbReference type="ARBA" id="ARBA00022967"/>
    </source>
</evidence>
<name>A0A4R6U4R5_9BACI</name>
<keyword evidence="2" id="KW-0547">Nucleotide-binding</keyword>
<dbReference type="InterPro" id="IPR050166">
    <property type="entry name" value="ABC_transporter_ATP-bind"/>
</dbReference>
<dbReference type="PROSITE" id="PS50893">
    <property type="entry name" value="ABC_TRANSPORTER_2"/>
    <property type="match status" value="1"/>
</dbReference>
<dbReference type="RefSeq" id="WP_133580294.1">
    <property type="nucleotide sequence ID" value="NZ_SNYJ01000006.1"/>
</dbReference>
<evidence type="ECO:0000259" key="5">
    <source>
        <dbReference type="PROSITE" id="PS50893"/>
    </source>
</evidence>
<keyword evidence="1" id="KW-0813">Transport</keyword>
<keyword evidence="4" id="KW-1278">Translocase</keyword>
<dbReference type="AlphaFoldDB" id="A0A4R6U4R5"/>
<dbReference type="PANTHER" id="PTHR42788:SF13">
    <property type="entry name" value="ALIPHATIC SULFONATES IMPORT ATP-BINDING PROTEIN SSUB"/>
    <property type="match status" value="1"/>
</dbReference>
<dbReference type="SUPFAM" id="SSF52540">
    <property type="entry name" value="P-loop containing nucleoside triphosphate hydrolases"/>
    <property type="match status" value="1"/>
</dbReference>
<gene>
    <name evidence="6" type="ORF">EV213_106211</name>
</gene>
<dbReference type="PANTHER" id="PTHR42788">
    <property type="entry name" value="TAURINE IMPORT ATP-BINDING PROTEIN-RELATED"/>
    <property type="match status" value="1"/>
</dbReference>
<protein>
    <submittedName>
        <fullName evidence="6">NitT/TauT family transport system ATP-binding protein</fullName>
    </submittedName>
</protein>
<dbReference type="InterPro" id="IPR003593">
    <property type="entry name" value="AAA+_ATPase"/>
</dbReference>
<dbReference type="SMART" id="SM00382">
    <property type="entry name" value="AAA"/>
    <property type="match status" value="1"/>
</dbReference>
<dbReference type="EMBL" id="SNYJ01000006">
    <property type="protein sequence ID" value="TDQ40492.1"/>
    <property type="molecule type" value="Genomic_DNA"/>
</dbReference>
<dbReference type="GO" id="GO:0005524">
    <property type="term" value="F:ATP binding"/>
    <property type="evidence" value="ECO:0007669"/>
    <property type="project" value="UniProtKB-KW"/>
</dbReference>
<sequence>MFLQLSHINQHFHIDQQTKFTALSDINLSIDEGEFISLLGPSGCGKSTLLSIIAGLLPASDGTILLDGQSISKPGPDRGVVFQQPALFPWMTVLDNVRFPLRKKHSKTEQTVIADKFLKMVHLSKFKERYPHELSGGMQQRVAIARTLAMDPKLLLMDEPFGALDEQTRMHLHDQLEGIWSETKKTIVFVTHSVSEAIQLSDRVVVMGTQPGRILTEFPVDLPRPRRNKQDLVPLEERVLALLSEEIRKVKEEEYQV</sequence>
<dbReference type="OrthoDB" id="9802264at2"/>
<dbReference type="GO" id="GO:0016887">
    <property type="term" value="F:ATP hydrolysis activity"/>
    <property type="evidence" value="ECO:0007669"/>
    <property type="project" value="InterPro"/>
</dbReference>
<evidence type="ECO:0000313" key="7">
    <source>
        <dbReference type="Proteomes" id="UP000295632"/>
    </source>
</evidence>
<accession>A0A4R6U4R5</accession>